<protein>
    <recommendedName>
        <fullName evidence="6">Lipocalin/cytosolic fatty-acid binding domain-containing protein</fullName>
    </recommendedName>
</protein>
<keyword evidence="2" id="KW-1015">Disulfide bond</keyword>
<evidence type="ECO:0000256" key="2">
    <source>
        <dbReference type="ARBA" id="ARBA00023157"/>
    </source>
</evidence>
<evidence type="ECO:0000256" key="1">
    <source>
        <dbReference type="ARBA" id="ARBA00006889"/>
    </source>
</evidence>
<comment type="caution">
    <text evidence="7">The sequence shown here is derived from an EMBL/GenBank/DDBJ whole genome shotgun (WGS) entry which is preliminary data.</text>
</comment>
<dbReference type="Proteomes" id="UP000791440">
    <property type="component" value="Unassembled WGS sequence"/>
</dbReference>
<evidence type="ECO:0000256" key="5">
    <source>
        <dbReference type="SAM" id="SignalP"/>
    </source>
</evidence>
<dbReference type="InterPro" id="IPR012674">
    <property type="entry name" value="Calycin"/>
</dbReference>
<keyword evidence="8" id="KW-1185">Reference proteome</keyword>
<dbReference type="PANTHER" id="PTHR10612:SF58">
    <property type="entry name" value="APOLIPOPROTEIN D"/>
    <property type="match status" value="1"/>
</dbReference>
<accession>A0A921ZED8</accession>
<keyword evidence="5" id="KW-0732">Signal</keyword>
<dbReference type="PIRSF" id="PIRSF036893">
    <property type="entry name" value="Lipocalin_ApoD"/>
    <property type="match status" value="1"/>
</dbReference>
<dbReference type="GO" id="GO:0005737">
    <property type="term" value="C:cytoplasm"/>
    <property type="evidence" value="ECO:0007669"/>
    <property type="project" value="TreeGrafter"/>
</dbReference>
<dbReference type="InterPro" id="IPR022271">
    <property type="entry name" value="Lipocalin_ApoD"/>
</dbReference>
<sequence length="201" mass="21772">MLTFFIVSIVAAASAGVIHEGGCPEIKAVENFNLTAYQGVWYEISKLPTNAETGGKCAAAEYTLDGDVVKLKNTHVVDGVQKYLDGTAKLAADANNSGKVVVTFKFGDIVNESPLSVIATDYSNYAVTYSCRYDEKNKSHQVFAWILSREKKLEGDAKAAVDAVLKEHSKEIDQSKLVQTDFSEEACKFSSSSLVTESGRP</sequence>
<dbReference type="PRINTS" id="PR01273">
    <property type="entry name" value="INVTBRTCOLOR"/>
</dbReference>
<gene>
    <name evidence="7" type="ORF">O3G_MSEX009120</name>
</gene>
<reference evidence="7" key="2">
    <citation type="submission" date="2020-12" db="EMBL/GenBank/DDBJ databases">
        <authorList>
            <person name="Kanost M."/>
        </authorList>
    </citation>
    <scope>NUCLEOTIDE SEQUENCE</scope>
</reference>
<dbReference type="GO" id="GO:0006629">
    <property type="term" value="P:lipid metabolic process"/>
    <property type="evidence" value="ECO:0007669"/>
    <property type="project" value="TreeGrafter"/>
</dbReference>
<evidence type="ECO:0000256" key="4">
    <source>
        <dbReference type="RuleBase" id="RU003695"/>
    </source>
</evidence>
<dbReference type="InterPro" id="IPR003057">
    <property type="entry name" value="Invtbrt_color"/>
</dbReference>
<dbReference type="InterPro" id="IPR000566">
    <property type="entry name" value="Lipocln_cytosolic_FA-bd_dom"/>
</dbReference>
<name>A0A921ZED8_MANSE</name>
<feature type="domain" description="Lipocalin/cytosolic fatty-acid binding" evidence="6">
    <location>
        <begin position="38"/>
        <end position="183"/>
    </location>
</feature>
<dbReference type="Pfam" id="PF00061">
    <property type="entry name" value="Lipocalin"/>
    <property type="match status" value="1"/>
</dbReference>
<dbReference type="Gene3D" id="2.40.128.20">
    <property type="match status" value="1"/>
</dbReference>
<dbReference type="GO" id="GO:0000302">
    <property type="term" value="P:response to reactive oxygen species"/>
    <property type="evidence" value="ECO:0007669"/>
    <property type="project" value="TreeGrafter"/>
</dbReference>
<dbReference type="AlphaFoldDB" id="A0A921ZED8"/>
<dbReference type="PANTHER" id="PTHR10612">
    <property type="entry name" value="APOLIPOPROTEIN D"/>
    <property type="match status" value="1"/>
</dbReference>
<evidence type="ECO:0000313" key="8">
    <source>
        <dbReference type="Proteomes" id="UP000791440"/>
    </source>
</evidence>
<organism evidence="7 8">
    <name type="scientific">Manduca sexta</name>
    <name type="common">Tobacco hawkmoth</name>
    <name type="synonym">Tobacco hornworm</name>
    <dbReference type="NCBI Taxonomy" id="7130"/>
    <lineage>
        <taxon>Eukaryota</taxon>
        <taxon>Metazoa</taxon>
        <taxon>Ecdysozoa</taxon>
        <taxon>Arthropoda</taxon>
        <taxon>Hexapoda</taxon>
        <taxon>Insecta</taxon>
        <taxon>Pterygota</taxon>
        <taxon>Neoptera</taxon>
        <taxon>Endopterygota</taxon>
        <taxon>Lepidoptera</taxon>
        <taxon>Glossata</taxon>
        <taxon>Ditrysia</taxon>
        <taxon>Bombycoidea</taxon>
        <taxon>Sphingidae</taxon>
        <taxon>Sphinginae</taxon>
        <taxon>Sphingini</taxon>
        <taxon>Manduca</taxon>
    </lineage>
</organism>
<evidence type="ECO:0000259" key="6">
    <source>
        <dbReference type="Pfam" id="PF00061"/>
    </source>
</evidence>
<feature type="signal peptide" evidence="5">
    <location>
        <begin position="1"/>
        <end position="15"/>
    </location>
</feature>
<proteinExistence type="inferred from homology"/>
<dbReference type="PROSITE" id="PS00213">
    <property type="entry name" value="LIPOCALIN"/>
    <property type="match status" value="1"/>
</dbReference>
<reference evidence="7" key="1">
    <citation type="journal article" date="2016" name="Insect Biochem. Mol. Biol.">
        <title>Multifaceted biological insights from a draft genome sequence of the tobacco hornworm moth, Manduca sexta.</title>
        <authorList>
            <person name="Kanost M.R."/>
            <person name="Arrese E.L."/>
            <person name="Cao X."/>
            <person name="Chen Y.R."/>
            <person name="Chellapilla S."/>
            <person name="Goldsmith M.R."/>
            <person name="Grosse-Wilde E."/>
            <person name="Heckel D.G."/>
            <person name="Herndon N."/>
            <person name="Jiang H."/>
            <person name="Papanicolaou A."/>
            <person name="Qu J."/>
            <person name="Soulages J.L."/>
            <person name="Vogel H."/>
            <person name="Walters J."/>
            <person name="Waterhouse R.M."/>
            <person name="Ahn S.J."/>
            <person name="Almeida F.C."/>
            <person name="An C."/>
            <person name="Aqrawi P."/>
            <person name="Bretschneider A."/>
            <person name="Bryant W.B."/>
            <person name="Bucks S."/>
            <person name="Chao H."/>
            <person name="Chevignon G."/>
            <person name="Christen J.M."/>
            <person name="Clarke D.F."/>
            <person name="Dittmer N.T."/>
            <person name="Ferguson L.C.F."/>
            <person name="Garavelou S."/>
            <person name="Gordon K.H.J."/>
            <person name="Gunaratna R.T."/>
            <person name="Han Y."/>
            <person name="Hauser F."/>
            <person name="He Y."/>
            <person name="Heidel-Fischer H."/>
            <person name="Hirsh A."/>
            <person name="Hu Y."/>
            <person name="Jiang H."/>
            <person name="Kalra D."/>
            <person name="Klinner C."/>
            <person name="Konig C."/>
            <person name="Kovar C."/>
            <person name="Kroll A.R."/>
            <person name="Kuwar S.S."/>
            <person name="Lee S.L."/>
            <person name="Lehman R."/>
            <person name="Li K."/>
            <person name="Li Z."/>
            <person name="Liang H."/>
            <person name="Lovelace S."/>
            <person name="Lu Z."/>
            <person name="Mansfield J.H."/>
            <person name="McCulloch K.J."/>
            <person name="Mathew T."/>
            <person name="Morton B."/>
            <person name="Muzny D.M."/>
            <person name="Neunemann D."/>
            <person name="Ongeri F."/>
            <person name="Pauchet Y."/>
            <person name="Pu L.L."/>
            <person name="Pyrousis I."/>
            <person name="Rao X.J."/>
            <person name="Redding A."/>
            <person name="Roesel C."/>
            <person name="Sanchez-Gracia A."/>
            <person name="Schaack S."/>
            <person name="Shukla A."/>
            <person name="Tetreau G."/>
            <person name="Wang Y."/>
            <person name="Xiong G.H."/>
            <person name="Traut W."/>
            <person name="Walsh T.K."/>
            <person name="Worley K.C."/>
            <person name="Wu D."/>
            <person name="Wu W."/>
            <person name="Wu Y.Q."/>
            <person name="Zhang X."/>
            <person name="Zou Z."/>
            <person name="Zucker H."/>
            <person name="Briscoe A.D."/>
            <person name="Burmester T."/>
            <person name="Clem R.J."/>
            <person name="Feyereisen R."/>
            <person name="Grimmelikhuijzen C.J.P."/>
            <person name="Hamodrakas S.J."/>
            <person name="Hansson B.S."/>
            <person name="Huguet E."/>
            <person name="Jermiin L.S."/>
            <person name="Lan Q."/>
            <person name="Lehman H.K."/>
            <person name="Lorenzen M."/>
            <person name="Merzendorfer H."/>
            <person name="Michalopoulos I."/>
            <person name="Morton D.B."/>
            <person name="Muthukrishnan S."/>
            <person name="Oakeshott J.G."/>
            <person name="Palmer W."/>
            <person name="Park Y."/>
            <person name="Passarelli A.L."/>
            <person name="Rozas J."/>
            <person name="Schwartz L.M."/>
            <person name="Smith W."/>
            <person name="Southgate A."/>
            <person name="Vilcinskas A."/>
            <person name="Vogt R."/>
            <person name="Wang P."/>
            <person name="Werren J."/>
            <person name="Yu X.Q."/>
            <person name="Zhou J.J."/>
            <person name="Brown S.J."/>
            <person name="Scherer S.E."/>
            <person name="Richards S."/>
            <person name="Blissard G.W."/>
        </authorList>
    </citation>
    <scope>NUCLEOTIDE SEQUENCE</scope>
</reference>
<evidence type="ECO:0000256" key="3">
    <source>
        <dbReference type="PIRNR" id="PIRNR036893"/>
    </source>
</evidence>
<dbReference type="InterPro" id="IPR022272">
    <property type="entry name" value="Lipocalin_CS"/>
</dbReference>
<dbReference type="GO" id="GO:0031409">
    <property type="term" value="F:pigment binding"/>
    <property type="evidence" value="ECO:0007669"/>
    <property type="project" value="InterPro"/>
</dbReference>
<dbReference type="SUPFAM" id="SSF50814">
    <property type="entry name" value="Lipocalins"/>
    <property type="match status" value="1"/>
</dbReference>
<comment type="similarity">
    <text evidence="1 3 4">Belongs to the calycin superfamily. Lipocalin family.</text>
</comment>
<dbReference type="EMBL" id="JH668487">
    <property type="protein sequence ID" value="KAG6455297.1"/>
    <property type="molecule type" value="Genomic_DNA"/>
</dbReference>
<feature type="chain" id="PRO_5037870253" description="Lipocalin/cytosolic fatty-acid binding domain-containing protein" evidence="5">
    <location>
        <begin position="16"/>
        <end position="201"/>
    </location>
</feature>
<evidence type="ECO:0000313" key="7">
    <source>
        <dbReference type="EMBL" id="KAG6455297.1"/>
    </source>
</evidence>